<protein>
    <submittedName>
        <fullName evidence="1">RCG60219</fullName>
    </submittedName>
</protein>
<dbReference type="AlphaFoldDB" id="A6HSM9"/>
<gene>
    <name evidence="1" type="ORF">rCG_60219</name>
</gene>
<evidence type="ECO:0000313" key="1">
    <source>
        <dbReference type="EMBL" id="EDM15843.1"/>
    </source>
</evidence>
<accession>A6HSM9</accession>
<organism evidence="1 2">
    <name type="scientific">Rattus norvegicus</name>
    <name type="common">Rat</name>
    <dbReference type="NCBI Taxonomy" id="10116"/>
    <lineage>
        <taxon>Eukaryota</taxon>
        <taxon>Metazoa</taxon>
        <taxon>Chordata</taxon>
        <taxon>Craniata</taxon>
        <taxon>Vertebrata</taxon>
        <taxon>Euteleostomi</taxon>
        <taxon>Mammalia</taxon>
        <taxon>Eutheria</taxon>
        <taxon>Euarchontoglires</taxon>
        <taxon>Glires</taxon>
        <taxon>Rodentia</taxon>
        <taxon>Myomorpha</taxon>
        <taxon>Muroidea</taxon>
        <taxon>Muridae</taxon>
        <taxon>Murinae</taxon>
        <taxon>Rattus</taxon>
    </lineage>
</organism>
<evidence type="ECO:0000313" key="2">
    <source>
        <dbReference type="Proteomes" id="UP000234681"/>
    </source>
</evidence>
<dbReference type="EMBL" id="CH473950">
    <property type="protein sequence ID" value="EDM15843.1"/>
    <property type="molecule type" value="Genomic_DNA"/>
</dbReference>
<dbReference type="Proteomes" id="UP000234681">
    <property type="component" value="Chromosome 7"/>
</dbReference>
<reference evidence="1 2" key="1">
    <citation type="submission" date="2005-09" db="EMBL/GenBank/DDBJ databases">
        <authorList>
            <person name="Mural R.J."/>
            <person name="Li P.W."/>
            <person name="Adams M.D."/>
            <person name="Amanatides P.G."/>
            <person name="Baden-Tillson H."/>
            <person name="Barnstead M."/>
            <person name="Chin S.H."/>
            <person name="Dew I."/>
            <person name="Evans C.A."/>
            <person name="Ferriera S."/>
            <person name="Flanigan M."/>
            <person name="Fosler C."/>
            <person name="Glodek A."/>
            <person name="Gu Z."/>
            <person name="Holt R.A."/>
            <person name="Jennings D."/>
            <person name="Kraft C.L."/>
            <person name="Lu F."/>
            <person name="Nguyen T."/>
            <person name="Nusskern D.R."/>
            <person name="Pfannkoch C.M."/>
            <person name="Sitter C."/>
            <person name="Sutton G.G."/>
            <person name="Venter J.C."/>
            <person name="Wang Z."/>
            <person name="Woodage T."/>
            <person name="Zheng X.H."/>
            <person name="Zhong F."/>
        </authorList>
    </citation>
    <scope>NUCLEOTIDE SEQUENCE [LARGE SCALE GENOMIC DNA]</scope>
    <source>
        <strain>BN</strain>
        <strain evidence="2">Sprague-Dawley</strain>
    </source>
</reference>
<sequence>MSSFRKRNLPTSSWNLLPQLFMHVSRTWKGSSEVAPIFARAQRKGMTLEGTRS</sequence>
<name>A6HSM9_RAT</name>
<proteinExistence type="predicted"/>